<evidence type="ECO:0000259" key="10">
    <source>
        <dbReference type="PROSITE" id="PS50893"/>
    </source>
</evidence>
<feature type="transmembrane region" description="Helical" evidence="9">
    <location>
        <begin position="271"/>
        <end position="288"/>
    </location>
</feature>
<dbReference type="InterPro" id="IPR011527">
    <property type="entry name" value="ABC1_TM_dom"/>
</dbReference>
<dbReference type="InterPro" id="IPR003593">
    <property type="entry name" value="AAA+_ATPase"/>
</dbReference>
<evidence type="ECO:0000313" key="14">
    <source>
        <dbReference type="Proteomes" id="UP000092840"/>
    </source>
</evidence>
<name>A0A1C3JS82_9GAMM</name>
<dbReference type="Proteomes" id="UP000092871">
    <property type="component" value="Unassembled WGS sequence"/>
</dbReference>
<evidence type="ECO:0000256" key="6">
    <source>
        <dbReference type="ARBA" id="ARBA00022840"/>
    </source>
</evidence>
<dbReference type="GO" id="GO:0140359">
    <property type="term" value="F:ABC-type transporter activity"/>
    <property type="evidence" value="ECO:0007669"/>
    <property type="project" value="InterPro"/>
</dbReference>
<dbReference type="AlphaFoldDB" id="A0A1C3JS82"/>
<dbReference type="PANTHER" id="PTHR24221:SF646">
    <property type="entry name" value="HAEMOLYSIN SECRETION ATP-BINDING PROTEIN"/>
    <property type="match status" value="1"/>
</dbReference>
<evidence type="ECO:0000256" key="8">
    <source>
        <dbReference type="ARBA" id="ARBA00023136"/>
    </source>
</evidence>
<dbReference type="SMART" id="SM00382">
    <property type="entry name" value="AAA"/>
    <property type="match status" value="1"/>
</dbReference>
<sequence length="611" mass="68357">MKRANANRNTIDMNMLGVFRYSKRALELVWATSSQLTIGLAVLTLIAGVLPAAMAYVGQLIVDAVVAAMDSYQTTGTIDYFPALYYVMIEAFIVLIMSGSQRGLAALQAILRELLGQRVNMTILEKAQSLSLAQFEDSEFYDKLVRARRKASSRPLALVNKTFALLQNGISLISFAVLLWQFSPWALVLLVLGALPAFIAEAKFSGDAFLLARWRSPEFRQQNYLETLLAREDNIKEVRLYQLSKRFLGRYRDIFLKLFRENKRLIVRRETWGFALGIIGTLVFYSAYGWIVTSTVIGAITLGQMTMYLLLFKQGQGAVASSLTSISGMYEDNLYLSNLYEYLEQPTLASQIGQTVGPQPGDGIRFEQVSFSYPGNPAPSLNNVDLHIRPGTSLAIVGENGSGKTTLIKLLTRLYQPTHGRILLDGLDLKDWDEQALLTRIGVIFQDFVRYQFIVGENIGAGDETRFHDEDGWHQAAELGKATDFIGDLSDGYHTQLGRWFKGGQELSGGQWQKIALARAFMREKADILVLDEPTSAMDAAAEAEIFAHFQEHTQSKMAILISHRFSTVRLANEIIVMEHGEIKERGTHEQLLEQAGQYAHLFALQAKGYQ</sequence>
<evidence type="ECO:0000256" key="4">
    <source>
        <dbReference type="ARBA" id="ARBA00022692"/>
    </source>
</evidence>
<dbReference type="Gene3D" id="1.20.1560.10">
    <property type="entry name" value="ABC transporter type 1, transmembrane domain"/>
    <property type="match status" value="1"/>
</dbReference>
<feature type="transmembrane region" description="Helical" evidence="9">
    <location>
        <begin position="186"/>
        <end position="212"/>
    </location>
</feature>
<dbReference type="GO" id="GO:0005886">
    <property type="term" value="C:plasma membrane"/>
    <property type="evidence" value="ECO:0007669"/>
    <property type="project" value="UniProtKB-SubCell"/>
</dbReference>
<organism evidence="12 15">
    <name type="scientific">Marinomonas gallaica</name>
    <dbReference type="NCBI Taxonomy" id="1806667"/>
    <lineage>
        <taxon>Bacteria</taxon>
        <taxon>Pseudomonadati</taxon>
        <taxon>Pseudomonadota</taxon>
        <taxon>Gammaproteobacteria</taxon>
        <taxon>Oceanospirillales</taxon>
        <taxon>Oceanospirillaceae</taxon>
        <taxon>Marinomonas</taxon>
    </lineage>
</organism>
<gene>
    <name evidence="12" type="primary">msbA_2</name>
    <name evidence="12" type="ORF">MGA5115_02210</name>
    <name evidence="13" type="ORF">MGA5116_03092</name>
</gene>
<evidence type="ECO:0000256" key="5">
    <source>
        <dbReference type="ARBA" id="ARBA00022741"/>
    </source>
</evidence>
<feature type="transmembrane region" description="Helical" evidence="9">
    <location>
        <begin position="77"/>
        <end position="97"/>
    </location>
</feature>
<keyword evidence="4 9" id="KW-0812">Transmembrane</keyword>
<evidence type="ECO:0000256" key="1">
    <source>
        <dbReference type="ARBA" id="ARBA00004651"/>
    </source>
</evidence>
<keyword evidence="5" id="KW-0547">Nucleotide-binding</keyword>
<evidence type="ECO:0000256" key="2">
    <source>
        <dbReference type="ARBA" id="ARBA00022448"/>
    </source>
</evidence>
<dbReference type="PROSITE" id="PS50929">
    <property type="entry name" value="ABC_TM1F"/>
    <property type="match status" value="1"/>
</dbReference>
<accession>A0A1C3JS82</accession>
<dbReference type="Pfam" id="PF00005">
    <property type="entry name" value="ABC_tran"/>
    <property type="match status" value="1"/>
</dbReference>
<dbReference type="EMBL" id="FLRA01000017">
    <property type="protein sequence ID" value="SBT18091.1"/>
    <property type="molecule type" value="Genomic_DNA"/>
</dbReference>
<reference evidence="12 15" key="2">
    <citation type="submission" date="2016-06" db="EMBL/GenBank/DDBJ databases">
        <authorList>
            <person name="Kjaerup R.B."/>
            <person name="Dalgaard T.S."/>
            <person name="Juul-Madsen H.R."/>
        </authorList>
    </citation>
    <scope>NUCLEOTIDE SEQUENCE [LARGE SCALE GENOMIC DNA]</scope>
    <source>
        <strain evidence="12 15">CECT 5115</strain>
    </source>
</reference>
<dbReference type="PROSITE" id="PS50893">
    <property type="entry name" value="ABC_TRANSPORTER_2"/>
    <property type="match status" value="1"/>
</dbReference>
<evidence type="ECO:0000256" key="3">
    <source>
        <dbReference type="ARBA" id="ARBA00022475"/>
    </source>
</evidence>
<keyword evidence="6 12" id="KW-0067">ATP-binding</keyword>
<keyword evidence="3" id="KW-1003">Cell membrane</keyword>
<dbReference type="FunFam" id="3.40.50.300:FF:000221">
    <property type="entry name" value="Multidrug ABC transporter ATP-binding protein"/>
    <property type="match status" value="1"/>
</dbReference>
<protein>
    <submittedName>
        <fullName evidence="12">Lipid A export ATP-binding/permease protein MsbA</fullName>
        <ecNumber evidence="12">3.6.3.-</ecNumber>
    </submittedName>
</protein>
<dbReference type="InterPro" id="IPR027417">
    <property type="entry name" value="P-loop_NTPase"/>
</dbReference>
<keyword evidence="12" id="KW-0378">Hydrolase</keyword>
<evidence type="ECO:0000256" key="7">
    <source>
        <dbReference type="ARBA" id="ARBA00022989"/>
    </source>
</evidence>
<evidence type="ECO:0000313" key="12">
    <source>
        <dbReference type="EMBL" id="SBT18091.1"/>
    </source>
</evidence>
<dbReference type="GO" id="GO:0005524">
    <property type="term" value="F:ATP binding"/>
    <property type="evidence" value="ECO:0007669"/>
    <property type="project" value="UniProtKB-KW"/>
</dbReference>
<dbReference type="InterPro" id="IPR036640">
    <property type="entry name" value="ABC1_TM_sf"/>
</dbReference>
<feature type="transmembrane region" description="Helical" evidence="9">
    <location>
        <begin position="158"/>
        <end position="180"/>
    </location>
</feature>
<dbReference type="SUPFAM" id="SSF52540">
    <property type="entry name" value="P-loop containing nucleoside triphosphate hydrolases"/>
    <property type="match status" value="1"/>
</dbReference>
<dbReference type="InterPro" id="IPR039421">
    <property type="entry name" value="Type_1_exporter"/>
</dbReference>
<evidence type="ECO:0000313" key="13">
    <source>
        <dbReference type="EMBL" id="SBT22471.1"/>
    </source>
</evidence>
<comment type="subcellular location">
    <subcellularLocation>
        <location evidence="1">Cell membrane</location>
        <topology evidence="1">Multi-pass membrane protein</topology>
    </subcellularLocation>
</comment>
<reference evidence="13 14" key="1">
    <citation type="submission" date="2016-06" db="EMBL/GenBank/DDBJ databases">
        <authorList>
            <person name="Rodrigo-Torres L."/>
            <person name="Arahal D.R."/>
        </authorList>
    </citation>
    <scope>NUCLEOTIDE SEQUENCE [LARGE SCALE GENOMIC DNA]</scope>
    <source>
        <strain evidence="13 14">CECT 5116</strain>
    </source>
</reference>
<proteinExistence type="predicted"/>
<dbReference type="SUPFAM" id="SSF90123">
    <property type="entry name" value="ABC transporter transmembrane region"/>
    <property type="match status" value="1"/>
</dbReference>
<dbReference type="GO" id="GO:0034040">
    <property type="term" value="F:ATPase-coupled lipid transmembrane transporter activity"/>
    <property type="evidence" value="ECO:0007669"/>
    <property type="project" value="TreeGrafter"/>
</dbReference>
<keyword evidence="2" id="KW-0813">Transport</keyword>
<keyword evidence="8 9" id="KW-0472">Membrane</keyword>
<dbReference type="EC" id="3.6.3.-" evidence="12"/>
<keyword evidence="7 9" id="KW-1133">Transmembrane helix</keyword>
<dbReference type="Proteomes" id="UP000092840">
    <property type="component" value="Unassembled WGS sequence"/>
</dbReference>
<dbReference type="InterPro" id="IPR003439">
    <property type="entry name" value="ABC_transporter-like_ATP-bd"/>
</dbReference>
<dbReference type="RefSeq" id="WP_067036355.1">
    <property type="nucleotide sequence ID" value="NZ_FLRA01000017.1"/>
</dbReference>
<evidence type="ECO:0000259" key="11">
    <source>
        <dbReference type="PROSITE" id="PS50929"/>
    </source>
</evidence>
<feature type="domain" description="ABC transmembrane type-1" evidence="11">
    <location>
        <begin position="38"/>
        <end position="331"/>
    </location>
</feature>
<dbReference type="EMBL" id="FLRB01000019">
    <property type="protein sequence ID" value="SBT22471.1"/>
    <property type="molecule type" value="Genomic_DNA"/>
</dbReference>
<dbReference type="GO" id="GO:0016887">
    <property type="term" value="F:ATP hydrolysis activity"/>
    <property type="evidence" value="ECO:0007669"/>
    <property type="project" value="InterPro"/>
</dbReference>
<dbReference type="PANTHER" id="PTHR24221">
    <property type="entry name" value="ATP-BINDING CASSETTE SUB-FAMILY B"/>
    <property type="match status" value="1"/>
</dbReference>
<dbReference type="OrthoDB" id="9806127at2"/>
<evidence type="ECO:0000313" key="15">
    <source>
        <dbReference type="Proteomes" id="UP000092871"/>
    </source>
</evidence>
<keyword evidence="14" id="KW-1185">Reference proteome</keyword>
<feature type="transmembrane region" description="Helical" evidence="9">
    <location>
        <begin position="28"/>
        <end position="57"/>
    </location>
</feature>
<feature type="domain" description="ABC transporter" evidence="10">
    <location>
        <begin position="364"/>
        <end position="605"/>
    </location>
</feature>
<dbReference type="Gene3D" id="3.40.50.300">
    <property type="entry name" value="P-loop containing nucleotide triphosphate hydrolases"/>
    <property type="match status" value="1"/>
</dbReference>
<dbReference type="PROSITE" id="PS00211">
    <property type="entry name" value="ABC_TRANSPORTER_1"/>
    <property type="match status" value="1"/>
</dbReference>
<evidence type="ECO:0000256" key="9">
    <source>
        <dbReference type="SAM" id="Phobius"/>
    </source>
</evidence>
<dbReference type="InterPro" id="IPR017871">
    <property type="entry name" value="ABC_transporter-like_CS"/>
</dbReference>